<geneLocation type="plasmid" evidence="4 5">
    <name>pSTA7437.01</name>
</geneLocation>
<dbReference type="OrthoDB" id="9813965at2"/>
<dbReference type="PANTHER" id="PTHR46594:SF4">
    <property type="entry name" value="P-TYPE CATION-TRANSPORTING ATPASE"/>
    <property type="match status" value="1"/>
</dbReference>
<keyword evidence="4" id="KW-0614">Plasmid</keyword>
<name>K9Y2G9_STAC7</name>
<dbReference type="SUPFAM" id="SSF55008">
    <property type="entry name" value="HMA, heavy metal-associated domain"/>
    <property type="match status" value="1"/>
</dbReference>
<dbReference type="RefSeq" id="WP_015212110.1">
    <property type="nucleotide sequence ID" value="NC_019765.1"/>
</dbReference>
<reference evidence="5" key="1">
    <citation type="journal article" date="2013" name="Proc. Natl. Acad. Sci. U.S.A.">
        <title>Improving the coverage of the cyanobacterial phylum using diversity-driven genome sequencing.</title>
        <authorList>
            <person name="Shih P.M."/>
            <person name="Wu D."/>
            <person name="Latifi A."/>
            <person name="Axen S.D."/>
            <person name="Fewer D.P."/>
            <person name="Talla E."/>
            <person name="Calteau A."/>
            <person name="Cai F."/>
            <person name="Tandeau de Marsac N."/>
            <person name="Rippka R."/>
            <person name="Herdman M."/>
            <person name="Sivonen K."/>
            <person name="Coursin T."/>
            <person name="Laurent T."/>
            <person name="Goodwin L."/>
            <person name="Nolan M."/>
            <person name="Davenport K.W."/>
            <person name="Han C.S."/>
            <person name="Rubin E.M."/>
            <person name="Eisen J.A."/>
            <person name="Woyke T."/>
            <person name="Gugger M."/>
            <person name="Kerfeld C.A."/>
        </authorList>
    </citation>
    <scope>NUCLEOTIDE SEQUENCE [LARGE SCALE GENOMIC DNA]</scope>
    <source>
        <strain evidence="5">ATCC 29371 / PCC 7437</strain>
        <plasmid evidence="5">Plasmid pSTA7437.01</plasmid>
    </source>
</reference>
<dbReference type="Proteomes" id="UP000010473">
    <property type="component" value="Plasmid pSTA7437.01"/>
</dbReference>
<evidence type="ECO:0000313" key="4">
    <source>
        <dbReference type="EMBL" id="AFZ38207.1"/>
    </source>
</evidence>
<gene>
    <name evidence="4" type="ordered locus">Sta7437_4769</name>
</gene>
<dbReference type="InterPro" id="IPR006121">
    <property type="entry name" value="HMA_dom"/>
</dbReference>
<dbReference type="AlphaFoldDB" id="K9Y2G9"/>
<sequence length="76" mass="8528">MSETSRLQLENMMCEFCAETIERAVQSLPGVSKCEVDMATKQVTIQHNSERVNLERIQQALAKVGYKSQPLTSTLP</sequence>
<dbReference type="PROSITE" id="PS50846">
    <property type="entry name" value="HMA_2"/>
    <property type="match status" value="1"/>
</dbReference>
<dbReference type="HOGENOM" id="CLU_134973_10_0_3"/>
<dbReference type="GO" id="GO:0046872">
    <property type="term" value="F:metal ion binding"/>
    <property type="evidence" value="ECO:0007669"/>
    <property type="project" value="UniProtKB-KW"/>
</dbReference>
<dbReference type="KEGG" id="scs:Sta7437_4769"/>
<dbReference type="Gene3D" id="3.30.70.100">
    <property type="match status" value="1"/>
</dbReference>
<protein>
    <recommendedName>
        <fullName evidence="1">Copper chaperone CopZ</fullName>
    </recommendedName>
</protein>
<evidence type="ECO:0000256" key="2">
    <source>
        <dbReference type="ARBA" id="ARBA00022723"/>
    </source>
</evidence>
<proteinExistence type="predicted"/>
<dbReference type="InterPro" id="IPR036163">
    <property type="entry name" value="HMA_dom_sf"/>
</dbReference>
<dbReference type="EMBL" id="CP003654">
    <property type="protein sequence ID" value="AFZ38207.1"/>
    <property type="molecule type" value="Genomic_DNA"/>
</dbReference>
<keyword evidence="5" id="KW-1185">Reference proteome</keyword>
<keyword evidence="2" id="KW-0479">Metal-binding</keyword>
<feature type="domain" description="HMA" evidence="3">
    <location>
        <begin position="3"/>
        <end position="69"/>
    </location>
</feature>
<evidence type="ECO:0000256" key="1">
    <source>
        <dbReference type="ARBA" id="ARBA00015313"/>
    </source>
</evidence>
<evidence type="ECO:0000259" key="3">
    <source>
        <dbReference type="PROSITE" id="PS50846"/>
    </source>
</evidence>
<dbReference type="FunFam" id="3.30.70.100:FF:000001">
    <property type="entry name" value="ATPase copper transporting beta"/>
    <property type="match status" value="1"/>
</dbReference>
<accession>K9Y2G9</accession>
<dbReference type="Pfam" id="PF00403">
    <property type="entry name" value="HMA"/>
    <property type="match status" value="1"/>
</dbReference>
<evidence type="ECO:0000313" key="5">
    <source>
        <dbReference type="Proteomes" id="UP000010473"/>
    </source>
</evidence>
<dbReference type="PANTHER" id="PTHR46594">
    <property type="entry name" value="P-TYPE CATION-TRANSPORTING ATPASE"/>
    <property type="match status" value="1"/>
</dbReference>
<organism evidence="4 5">
    <name type="scientific">Stanieria cyanosphaera (strain ATCC 29371 / PCC 7437)</name>
    <dbReference type="NCBI Taxonomy" id="111780"/>
    <lineage>
        <taxon>Bacteria</taxon>
        <taxon>Bacillati</taxon>
        <taxon>Cyanobacteriota</taxon>
        <taxon>Cyanophyceae</taxon>
        <taxon>Pleurocapsales</taxon>
        <taxon>Dermocarpellaceae</taxon>
        <taxon>Stanieria</taxon>
    </lineage>
</organism>
<dbReference type="CDD" id="cd00371">
    <property type="entry name" value="HMA"/>
    <property type="match status" value="1"/>
</dbReference>